<dbReference type="InterPro" id="IPR020471">
    <property type="entry name" value="AKR"/>
</dbReference>
<dbReference type="PRINTS" id="PR00069">
    <property type="entry name" value="ALDKETRDTASE"/>
</dbReference>
<feature type="domain" description="NADP-dependent oxidoreductase" evidence="1">
    <location>
        <begin position="16"/>
        <end position="295"/>
    </location>
</feature>
<dbReference type="PANTHER" id="PTHR43312:SF1">
    <property type="entry name" value="NADP-DEPENDENT OXIDOREDUCTASE DOMAIN-CONTAINING PROTEIN"/>
    <property type="match status" value="1"/>
</dbReference>
<name>A0A1F4TMK2_UNCSA</name>
<dbReference type="Gene3D" id="3.20.20.100">
    <property type="entry name" value="NADP-dependent oxidoreductase domain"/>
    <property type="match status" value="1"/>
</dbReference>
<protein>
    <recommendedName>
        <fullName evidence="1">NADP-dependent oxidoreductase domain-containing protein</fullName>
    </recommendedName>
</protein>
<dbReference type="GO" id="GO:0016491">
    <property type="term" value="F:oxidoreductase activity"/>
    <property type="evidence" value="ECO:0007669"/>
    <property type="project" value="InterPro"/>
</dbReference>
<gene>
    <name evidence="2" type="ORF">A2462_01720</name>
</gene>
<dbReference type="Proteomes" id="UP000177309">
    <property type="component" value="Unassembled WGS sequence"/>
</dbReference>
<dbReference type="Pfam" id="PF00248">
    <property type="entry name" value="Aldo_ket_red"/>
    <property type="match status" value="1"/>
</dbReference>
<dbReference type="InterPro" id="IPR036812">
    <property type="entry name" value="NAD(P)_OxRdtase_dom_sf"/>
</dbReference>
<dbReference type="AlphaFoldDB" id="A0A1F4TMK2"/>
<dbReference type="InterPro" id="IPR023210">
    <property type="entry name" value="NADP_OxRdtase_dom"/>
</dbReference>
<dbReference type="CDD" id="cd19097">
    <property type="entry name" value="AKR_unchar"/>
    <property type="match status" value="1"/>
</dbReference>
<dbReference type="PANTHER" id="PTHR43312">
    <property type="entry name" value="D-THREO-ALDOSE 1-DEHYDROGENASE"/>
    <property type="match status" value="1"/>
</dbReference>
<sequence length="314" mass="34375">MRYRTLGKTGLKVSLLSFGTVALGVDYGIEIPAGYGRPTEDQALGLLHSAVDQGVNFFDTAPAYGESERLLGKALKKQPNCYVATKVTIPKDSNGEQLRGRQLSQAIEDSLASSLKLLQRDVLDVVQIHNASLGTVRQGEIAAILHKAKQEGKIRSFGASVYTVEEALAVINNGNYDLLQIAYNILDQRMRAEVFPAAQKAGMGIISRSAFLKGVLTPKAEWLPKELDKLKVAATNIKEQLKQSWQDLPQVALRFCFSIPKISSVLVGVQSEKELEKALKAESLGMLDKETMEKLLGFSFAEEKLLNPANWSIA</sequence>
<dbReference type="EMBL" id="MEUI01000027">
    <property type="protein sequence ID" value="OGC33799.1"/>
    <property type="molecule type" value="Genomic_DNA"/>
</dbReference>
<organism evidence="2 3">
    <name type="scientific">candidate division WOR-1 bacterium RIFOXYC2_FULL_41_25</name>
    <dbReference type="NCBI Taxonomy" id="1802586"/>
    <lineage>
        <taxon>Bacteria</taxon>
        <taxon>Bacillati</taxon>
        <taxon>Saganbacteria</taxon>
    </lineage>
</organism>
<dbReference type="SUPFAM" id="SSF51430">
    <property type="entry name" value="NAD(P)-linked oxidoreductase"/>
    <property type="match status" value="1"/>
</dbReference>
<evidence type="ECO:0000259" key="1">
    <source>
        <dbReference type="Pfam" id="PF00248"/>
    </source>
</evidence>
<evidence type="ECO:0000313" key="2">
    <source>
        <dbReference type="EMBL" id="OGC33799.1"/>
    </source>
</evidence>
<accession>A0A1F4TMK2</accession>
<proteinExistence type="predicted"/>
<comment type="caution">
    <text evidence="2">The sequence shown here is derived from an EMBL/GenBank/DDBJ whole genome shotgun (WGS) entry which is preliminary data.</text>
</comment>
<dbReference type="InterPro" id="IPR053135">
    <property type="entry name" value="AKR2_Oxidoreductase"/>
</dbReference>
<reference evidence="2 3" key="1">
    <citation type="journal article" date="2016" name="Nat. Commun.">
        <title>Thousands of microbial genomes shed light on interconnected biogeochemical processes in an aquifer system.</title>
        <authorList>
            <person name="Anantharaman K."/>
            <person name="Brown C.T."/>
            <person name="Hug L.A."/>
            <person name="Sharon I."/>
            <person name="Castelle C.J."/>
            <person name="Probst A.J."/>
            <person name="Thomas B.C."/>
            <person name="Singh A."/>
            <person name="Wilkins M.J."/>
            <person name="Karaoz U."/>
            <person name="Brodie E.L."/>
            <person name="Williams K.H."/>
            <person name="Hubbard S.S."/>
            <person name="Banfield J.F."/>
        </authorList>
    </citation>
    <scope>NUCLEOTIDE SEQUENCE [LARGE SCALE GENOMIC DNA]</scope>
</reference>
<evidence type="ECO:0000313" key="3">
    <source>
        <dbReference type="Proteomes" id="UP000177309"/>
    </source>
</evidence>